<reference evidence="2" key="1">
    <citation type="submission" date="2022-12" db="EMBL/GenBank/DDBJ databases">
        <title>Reference genome sequencing for broad-spectrum identification of bacterial and archaeal isolates by mass spectrometry.</title>
        <authorList>
            <person name="Sekiguchi Y."/>
            <person name="Tourlousse D.M."/>
        </authorList>
    </citation>
    <scope>NUCLEOTIDE SEQUENCE</scope>
    <source>
        <strain evidence="2">H2</strain>
    </source>
</reference>
<proteinExistence type="predicted"/>
<dbReference type="AlphaFoldDB" id="A0A9W6G0U1"/>
<protein>
    <recommendedName>
        <fullName evidence="4">Lipoprotein</fullName>
    </recommendedName>
</protein>
<dbReference type="RefSeq" id="WP_214187619.1">
    <property type="nucleotide sequence ID" value="NZ_BSDS01000001.1"/>
</dbReference>
<evidence type="ECO:0000313" key="2">
    <source>
        <dbReference type="EMBL" id="GLI38313.1"/>
    </source>
</evidence>
<dbReference type="Proteomes" id="UP001144352">
    <property type="component" value="Unassembled WGS sequence"/>
</dbReference>
<feature type="chain" id="PRO_5040901138" description="Lipoprotein" evidence="1">
    <location>
        <begin position="28"/>
        <end position="103"/>
    </location>
</feature>
<dbReference type="PROSITE" id="PS51257">
    <property type="entry name" value="PROKAR_LIPOPROTEIN"/>
    <property type="match status" value="1"/>
</dbReference>
<evidence type="ECO:0000256" key="1">
    <source>
        <dbReference type="SAM" id="SignalP"/>
    </source>
</evidence>
<feature type="signal peptide" evidence="1">
    <location>
        <begin position="1"/>
        <end position="27"/>
    </location>
</feature>
<comment type="caution">
    <text evidence="2">The sequence shown here is derived from an EMBL/GenBank/DDBJ whole genome shotgun (WGS) entry which is preliminary data.</text>
</comment>
<name>A0A9W6G0U1_9BACT</name>
<evidence type="ECO:0000313" key="3">
    <source>
        <dbReference type="Proteomes" id="UP001144352"/>
    </source>
</evidence>
<accession>A0A9W6G0U1</accession>
<gene>
    <name evidence="2" type="ORF">GHYDROH2_18140</name>
</gene>
<keyword evidence="3" id="KW-1185">Reference proteome</keyword>
<organism evidence="2 3">
    <name type="scientific">Geobacter hydrogenophilus</name>
    <dbReference type="NCBI Taxonomy" id="40983"/>
    <lineage>
        <taxon>Bacteria</taxon>
        <taxon>Pseudomonadati</taxon>
        <taxon>Thermodesulfobacteriota</taxon>
        <taxon>Desulfuromonadia</taxon>
        <taxon>Geobacterales</taxon>
        <taxon>Geobacteraceae</taxon>
        <taxon>Geobacter</taxon>
    </lineage>
</organism>
<keyword evidence="1" id="KW-0732">Signal</keyword>
<evidence type="ECO:0008006" key="4">
    <source>
        <dbReference type="Google" id="ProtNLM"/>
    </source>
</evidence>
<sequence>MSRFVLIIPFGALTLMLAACSSFPWLTKEEPAATSVPTAKNRCLLESEDCPPRKMTITELIDGLKHEIARGEAVYTPAELRKLENKLSDYEVMYDRLMYGNND</sequence>
<dbReference type="EMBL" id="BSDS01000001">
    <property type="protein sequence ID" value="GLI38313.1"/>
    <property type="molecule type" value="Genomic_DNA"/>
</dbReference>